<dbReference type="InterPro" id="IPR011051">
    <property type="entry name" value="RmlC_Cupin_sf"/>
</dbReference>
<protein>
    <submittedName>
        <fullName evidence="2">Cupin</fullName>
    </submittedName>
</protein>
<dbReference type="PANTHER" id="PTHR43346">
    <property type="entry name" value="LIGAND BINDING DOMAIN PROTEIN, PUTATIVE (AFU_ORTHOLOGUE AFUA_6G14370)-RELATED"/>
    <property type="match status" value="1"/>
</dbReference>
<dbReference type="RefSeq" id="WP_059053136.1">
    <property type="nucleotide sequence ID" value="NZ_LOJF01000001.1"/>
</dbReference>
<sequence length="304" mass="33653">MAKLADILEHFPFDPDKKAPTLIRQQDYSTALYPPNDASTSDNTFTIISTDTFMLGIYELAPGSCFMPLDIHPGDESYYILDGPVIQRSGNGQFVWLDTGDGLCMPKGAWHSGHNFTDHKTRILYFIAPKAWSKDIPPAVIPSDEETKYYKGKNNDNLPDMRGAIAGLGRPACTDDIGHFPAEGEEMRKTGAIYAVHNYDKLNNIHGTKHPMLLRFITSNDFGNFGEMILPAGGFGPRYSEPDKHEGDGCLYCVDGPITVNLNELEESFVLQEGDTFFLPAGTSYQLVNFEAKPVKAVFGITKL</sequence>
<feature type="domain" description="Cupin type-2" evidence="1">
    <location>
        <begin position="230"/>
        <end position="298"/>
    </location>
</feature>
<gene>
    <name evidence="2" type="ORF">AUL39_02165</name>
</gene>
<dbReference type="OrthoDB" id="9791637at2"/>
<dbReference type="InterPro" id="IPR013096">
    <property type="entry name" value="Cupin_2"/>
</dbReference>
<evidence type="ECO:0000259" key="1">
    <source>
        <dbReference type="Pfam" id="PF07883"/>
    </source>
</evidence>
<dbReference type="SUPFAM" id="SSF51182">
    <property type="entry name" value="RmlC-like cupins"/>
    <property type="match status" value="1"/>
</dbReference>
<proteinExistence type="predicted"/>
<evidence type="ECO:0000313" key="3">
    <source>
        <dbReference type="Proteomes" id="UP000054078"/>
    </source>
</evidence>
<dbReference type="STRING" id="1299998.AUL39_02165"/>
<dbReference type="Pfam" id="PF07883">
    <property type="entry name" value="Cupin_2"/>
    <property type="match status" value="2"/>
</dbReference>
<dbReference type="CDD" id="cd02208">
    <property type="entry name" value="cupin_RmlC-like"/>
    <property type="match status" value="1"/>
</dbReference>
<evidence type="ECO:0000313" key="2">
    <source>
        <dbReference type="EMBL" id="KUH59159.1"/>
    </source>
</evidence>
<dbReference type="PANTHER" id="PTHR43346:SF1">
    <property type="entry name" value="QUERCETIN 2,3-DIOXYGENASE-RELATED"/>
    <property type="match status" value="1"/>
</dbReference>
<dbReference type="Proteomes" id="UP000054078">
    <property type="component" value="Unassembled WGS sequence"/>
</dbReference>
<reference evidence="2 3" key="1">
    <citation type="submission" date="2015-12" db="EMBL/GenBank/DDBJ databases">
        <title>Draft Genome Sequence of Olsenella scatoligenes SK9K4T; a Producer of 3-Methylindole- (skatole) and 4-Methylphenol- (p-cresol) Isolated from Pig Feces.</title>
        <authorList>
            <person name="Li X."/>
            <person name="Borg B."/>
            <person name="Canibe N."/>
        </authorList>
    </citation>
    <scope>NUCLEOTIDE SEQUENCE [LARGE SCALE GENOMIC DNA]</scope>
    <source>
        <strain evidence="2 3">SK9K4</strain>
    </source>
</reference>
<dbReference type="Gene3D" id="2.60.120.10">
    <property type="entry name" value="Jelly Rolls"/>
    <property type="match status" value="2"/>
</dbReference>
<name>A0A124EH07_TRASO</name>
<comment type="caution">
    <text evidence="2">The sequence shown here is derived from an EMBL/GenBank/DDBJ whole genome shotgun (WGS) entry which is preliminary data.</text>
</comment>
<dbReference type="AlphaFoldDB" id="A0A124EH07"/>
<dbReference type="InterPro" id="IPR014710">
    <property type="entry name" value="RmlC-like_jellyroll"/>
</dbReference>
<dbReference type="EMBL" id="LOJF01000001">
    <property type="protein sequence ID" value="KUH59159.1"/>
    <property type="molecule type" value="Genomic_DNA"/>
</dbReference>
<accession>A0A124EH07</accession>
<organism evidence="2 3">
    <name type="scientific">Tractidigestivibacter scatoligenes</name>
    <name type="common">Olsenella scatoligenes</name>
    <dbReference type="NCBI Taxonomy" id="1299998"/>
    <lineage>
        <taxon>Bacteria</taxon>
        <taxon>Bacillati</taxon>
        <taxon>Actinomycetota</taxon>
        <taxon>Coriobacteriia</taxon>
        <taxon>Coriobacteriales</taxon>
        <taxon>Atopobiaceae</taxon>
        <taxon>Tractidigestivibacter</taxon>
    </lineage>
</organism>
<feature type="domain" description="Cupin type-2" evidence="1">
    <location>
        <begin position="57"/>
        <end position="124"/>
    </location>
</feature>
<keyword evidence="3" id="KW-1185">Reference proteome</keyword>
<dbReference type="InterPro" id="IPR052538">
    <property type="entry name" value="Flavonoid_dioxygenase-like"/>
</dbReference>